<dbReference type="PANTHER" id="PTHR45766">
    <property type="entry name" value="DNA ANNEALING HELICASE AND ENDONUCLEASE ZRANB3 FAMILY MEMBER"/>
    <property type="match status" value="1"/>
</dbReference>
<sequence length="899" mass="97456">MAWKTGMKVVHRAQRAWGVGVIVQIADEGRRLAVRFAGREGITVVSGRDPALTEVPKDTPIEQVAAGPIETLAAGQAAPATAFALRTRVLRLEALRRADSLGALLSSRVHVLPHQVGAAGRILSDRMPRFVLADEVGLGKTVEAGLVFAGLRQLGLAERVLVAVPEHLAFQWLAELFHKFNALFTLLTPERIESLGGIEAALARSPHAIVSFELLREVPELAEAAADLPLDLVVVDEAHHLADDALHAVVAPICRASFGVLLLTATPVRLDPREYFRLLSLVEPVPSTSIDDFLVRLEQHEAYAQVARELLQGGDLAAAAARLRELAPDDPVFSRAPPALDRNAVLAHLSDRYGLSSRLIRNRRVKVGAFTSRVLRRTDVAAGGKPRALAELCARLAKGGDKVLVFGHDLDALRALQAGVAEAGLEALLYDDAPSLEARDRIVARFRDPEGPMVLLSGESGGEGRNFQFAHHLVCADLPESPLVLEQRIGRLDRLGQTQPVEIHVPVEPGEETFLADLYQKEIGIFDEPVGGLDAVLASLPDELDALRRKRTERTREAFRQDLAARVAAARKAQHEGDPLLDIRSASLPELARLVRGAFERMGEDPPEGIDGAGEVALPAIEEALVTLSRWLEEELEEVATDVGHRIGMEVDTDQNVHPFEVAFTIGAGMRIEALPGMEMPEEPETFLGSFWRETAVARDELNWFATGHKLVEALVGLVRDGDAGRTASLKREWAPRRGGMYARFEPRLATAADVAPGARVASRQASRYLDLSPIAVLVDLDVGNRHVPGGAQRLEDEIDEVQDAKIGPAPANVLAAARAAAEREAQQILARRKEEALAILLAHADAEEERLVEAAFQGGAPKERIEGALGVLRQHREVVAKAIDRVRMDLDAATVVVP</sequence>
<dbReference type="InterPro" id="IPR027417">
    <property type="entry name" value="P-loop_NTPase"/>
</dbReference>
<dbReference type="EMBL" id="AP025591">
    <property type="protein sequence ID" value="BDG04215.1"/>
    <property type="molecule type" value="Genomic_DNA"/>
</dbReference>
<feature type="domain" description="Helicase ATP-binding" evidence="6">
    <location>
        <begin position="121"/>
        <end position="285"/>
    </location>
</feature>
<evidence type="ECO:0000313" key="9">
    <source>
        <dbReference type="Proteomes" id="UP001162891"/>
    </source>
</evidence>
<dbReference type="PROSITE" id="PS51194">
    <property type="entry name" value="HELICASE_CTER"/>
    <property type="match status" value="1"/>
</dbReference>
<dbReference type="Pfam" id="PF00271">
    <property type="entry name" value="Helicase_C"/>
    <property type="match status" value="1"/>
</dbReference>
<dbReference type="Proteomes" id="UP001162891">
    <property type="component" value="Chromosome"/>
</dbReference>
<dbReference type="InterPro" id="IPR014001">
    <property type="entry name" value="Helicase_ATP-bd"/>
</dbReference>
<dbReference type="PANTHER" id="PTHR45766:SF6">
    <property type="entry name" value="SWI_SNF-RELATED MATRIX-ASSOCIATED ACTIN-DEPENDENT REGULATOR OF CHROMATIN SUBFAMILY A-LIKE PROTEIN 1"/>
    <property type="match status" value="1"/>
</dbReference>
<evidence type="ECO:0000256" key="5">
    <source>
        <dbReference type="ARBA" id="ARBA00023163"/>
    </source>
</evidence>
<protein>
    <submittedName>
        <fullName evidence="8">RNA polymerase-associated protein RapA</fullName>
    </submittedName>
</protein>
<keyword evidence="4" id="KW-0010">Activator</keyword>
<dbReference type="InterPro" id="IPR038718">
    <property type="entry name" value="SNF2-like_sf"/>
</dbReference>
<dbReference type="PROSITE" id="PS51192">
    <property type="entry name" value="HELICASE_ATP_BIND_1"/>
    <property type="match status" value="1"/>
</dbReference>
<evidence type="ECO:0000256" key="4">
    <source>
        <dbReference type="ARBA" id="ARBA00023159"/>
    </source>
</evidence>
<dbReference type="SMART" id="SM00490">
    <property type="entry name" value="HELICc"/>
    <property type="match status" value="1"/>
</dbReference>
<dbReference type="Gene3D" id="3.40.50.300">
    <property type="entry name" value="P-loop containing nucleotide triphosphate hydrolases"/>
    <property type="match status" value="1"/>
</dbReference>
<dbReference type="Gene3D" id="3.40.50.10810">
    <property type="entry name" value="Tandem AAA-ATPase domain"/>
    <property type="match status" value="1"/>
</dbReference>
<evidence type="ECO:0000256" key="3">
    <source>
        <dbReference type="ARBA" id="ARBA00023125"/>
    </source>
</evidence>
<dbReference type="SMART" id="SM00487">
    <property type="entry name" value="DEXDc"/>
    <property type="match status" value="1"/>
</dbReference>
<dbReference type="InterPro" id="IPR001650">
    <property type="entry name" value="Helicase_C-like"/>
</dbReference>
<evidence type="ECO:0000256" key="1">
    <source>
        <dbReference type="ARBA" id="ARBA00022801"/>
    </source>
</evidence>
<feature type="domain" description="Helicase C-terminal" evidence="7">
    <location>
        <begin position="388"/>
        <end position="548"/>
    </location>
</feature>
<dbReference type="CDD" id="cd18793">
    <property type="entry name" value="SF2_C_SNF"/>
    <property type="match status" value="1"/>
</dbReference>
<keyword evidence="2" id="KW-0805">Transcription regulation</keyword>
<keyword evidence="1" id="KW-0378">Hydrolase</keyword>
<keyword evidence="5" id="KW-0804">Transcription</keyword>
<dbReference type="Pfam" id="PF12137">
    <property type="entry name" value="RapA_C"/>
    <property type="match status" value="1"/>
</dbReference>
<dbReference type="InterPro" id="IPR049730">
    <property type="entry name" value="SNF2/RAD54-like_C"/>
</dbReference>
<organism evidence="8 9">
    <name type="scientific">Anaeromyxobacter oryzae</name>
    <dbReference type="NCBI Taxonomy" id="2918170"/>
    <lineage>
        <taxon>Bacteria</taxon>
        <taxon>Pseudomonadati</taxon>
        <taxon>Myxococcota</taxon>
        <taxon>Myxococcia</taxon>
        <taxon>Myxococcales</taxon>
        <taxon>Cystobacterineae</taxon>
        <taxon>Anaeromyxobacteraceae</taxon>
        <taxon>Anaeromyxobacter</taxon>
    </lineage>
</organism>
<evidence type="ECO:0000259" key="6">
    <source>
        <dbReference type="PROSITE" id="PS51192"/>
    </source>
</evidence>
<evidence type="ECO:0000259" key="7">
    <source>
        <dbReference type="PROSITE" id="PS51194"/>
    </source>
</evidence>
<evidence type="ECO:0000256" key="2">
    <source>
        <dbReference type="ARBA" id="ARBA00023015"/>
    </source>
</evidence>
<evidence type="ECO:0000313" key="8">
    <source>
        <dbReference type="EMBL" id="BDG04215.1"/>
    </source>
</evidence>
<accession>A0ABN6MX27</accession>
<dbReference type="SUPFAM" id="SSF52540">
    <property type="entry name" value="P-loop containing nucleoside triphosphate hydrolases"/>
    <property type="match status" value="2"/>
</dbReference>
<gene>
    <name evidence="8" type="primary">rapA</name>
    <name evidence="8" type="ORF">AMOR_32110</name>
</gene>
<reference evidence="9" key="1">
    <citation type="journal article" date="2022" name="Int. J. Syst. Evol. Microbiol.">
        <title>Anaeromyxobacter oryzae sp. nov., Anaeromyxobacter diazotrophicus sp. nov. and Anaeromyxobacter paludicola sp. nov., isolated from paddy soils.</title>
        <authorList>
            <person name="Itoh H."/>
            <person name="Xu Z."/>
            <person name="Mise K."/>
            <person name="Masuda Y."/>
            <person name="Ushijima N."/>
            <person name="Hayakawa C."/>
            <person name="Shiratori Y."/>
            <person name="Senoo K."/>
        </authorList>
    </citation>
    <scope>NUCLEOTIDE SEQUENCE [LARGE SCALE GENOMIC DNA]</scope>
    <source>
        <strain evidence="9">Red232</strain>
    </source>
</reference>
<dbReference type="InterPro" id="IPR022737">
    <property type="entry name" value="RapA_C"/>
</dbReference>
<keyword evidence="3" id="KW-0238">DNA-binding</keyword>
<name>A0ABN6MX27_9BACT</name>
<proteinExistence type="predicted"/>
<dbReference type="InterPro" id="IPR000330">
    <property type="entry name" value="SNF2_N"/>
</dbReference>
<keyword evidence="9" id="KW-1185">Reference proteome</keyword>
<dbReference type="Pfam" id="PF00176">
    <property type="entry name" value="SNF2-rel_dom"/>
    <property type="match status" value="1"/>
</dbReference>